<dbReference type="Gramene" id="Bo3g138640.1">
    <property type="protein sequence ID" value="Bo3g138640.1"/>
    <property type="gene ID" value="Bo3g138640"/>
</dbReference>
<accession>A0A0D3BI51</accession>
<dbReference type="eggNOG" id="ENOG502QPKZ">
    <property type="taxonomic scope" value="Eukaryota"/>
</dbReference>
<dbReference type="HOGENOM" id="CLU_1724835_0_0_1"/>
<dbReference type="AlphaFoldDB" id="A0A0D3BI51"/>
<keyword evidence="1" id="KW-0012">Acyltransferase</keyword>
<dbReference type="EnsemblPlants" id="Bo3g138640.1">
    <property type="protein sequence ID" value="Bo3g138640.1"/>
    <property type="gene ID" value="Bo3g138640"/>
</dbReference>
<dbReference type="PANTHER" id="PTHR31561">
    <property type="entry name" value="3-KETOACYL-COA SYNTHASE"/>
    <property type="match status" value="1"/>
</dbReference>
<keyword evidence="5" id="KW-1185">Reference proteome</keyword>
<proteinExistence type="predicted"/>
<dbReference type="Pfam" id="PF08392">
    <property type="entry name" value="FAE1_CUT1_RppA"/>
    <property type="match status" value="2"/>
</dbReference>
<feature type="domain" description="FAE" evidence="3">
    <location>
        <begin position="86"/>
        <end position="136"/>
    </location>
</feature>
<feature type="domain" description="FAE" evidence="3">
    <location>
        <begin position="4"/>
        <end position="61"/>
    </location>
</feature>
<dbReference type="Proteomes" id="UP000032141">
    <property type="component" value="Chromosome C3"/>
</dbReference>
<dbReference type="STRING" id="109376.A0A0D3BI51"/>
<dbReference type="OMA" id="MVIFTPM"/>
<evidence type="ECO:0000256" key="2">
    <source>
        <dbReference type="ARBA" id="ARBA00047375"/>
    </source>
</evidence>
<dbReference type="InterPro" id="IPR012392">
    <property type="entry name" value="3-ktacl-CoA_syn"/>
</dbReference>
<dbReference type="GO" id="GO:0009922">
    <property type="term" value="F:fatty acid elongase activity"/>
    <property type="evidence" value="ECO:0007669"/>
    <property type="project" value="UniProtKB-EC"/>
</dbReference>
<dbReference type="InterPro" id="IPR013601">
    <property type="entry name" value="FAE1_typ3_polyketide_synth"/>
</dbReference>
<evidence type="ECO:0000256" key="1">
    <source>
        <dbReference type="ARBA" id="ARBA00023315"/>
    </source>
</evidence>
<comment type="catalytic activity">
    <reaction evidence="2">
        <text>a very-long-chain acyl-CoA + malonyl-CoA + H(+) = a very-long-chain 3-oxoacyl-CoA + CO2 + CoA</text>
        <dbReference type="Rhea" id="RHEA:32727"/>
        <dbReference type="ChEBI" id="CHEBI:15378"/>
        <dbReference type="ChEBI" id="CHEBI:16526"/>
        <dbReference type="ChEBI" id="CHEBI:57287"/>
        <dbReference type="ChEBI" id="CHEBI:57384"/>
        <dbReference type="ChEBI" id="CHEBI:90725"/>
        <dbReference type="ChEBI" id="CHEBI:90736"/>
        <dbReference type="EC" id="2.3.1.199"/>
    </reaction>
</comment>
<dbReference type="SUPFAM" id="SSF53901">
    <property type="entry name" value="Thiolase-like"/>
    <property type="match status" value="1"/>
</dbReference>
<dbReference type="InterPro" id="IPR016039">
    <property type="entry name" value="Thiolase-like"/>
</dbReference>
<dbReference type="GO" id="GO:0016020">
    <property type="term" value="C:membrane"/>
    <property type="evidence" value="ECO:0007669"/>
    <property type="project" value="InterPro"/>
</dbReference>
<sequence>MSPPPTRESARSEAKMVIFTPMDDLFKKTGLHPKKIDILIVNCSLFSPTPSLSSNKYKLEERESYVAPKLSLPHGGCRHSSADPTGGAKYKLCHLVRTRLFAEDKLYYCGYKKEDNDGHVGNNLSKDLMAIHNERVTRGMFLSIRFSPRIKY</sequence>
<reference evidence="4" key="2">
    <citation type="submission" date="2015-03" db="UniProtKB">
        <authorList>
            <consortium name="EnsemblPlants"/>
        </authorList>
    </citation>
    <scope>IDENTIFICATION</scope>
</reference>
<protein>
    <recommendedName>
        <fullName evidence="3">FAE domain-containing protein</fullName>
    </recommendedName>
</protein>
<evidence type="ECO:0000313" key="5">
    <source>
        <dbReference type="Proteomes" id="UP000032141"/>
    </source>
</evidence>
<evidence type="ECO:0000259" key="3">
    <source>
        <dbReference type="Pfam" id="PF08392"/>
    </source>
</evidence>
<organism evidence="4 5">
    <name type="scientific">Brassica oleracea var. oleracea</name>
    <dbReference type="NCBI Taxonomy" id="109376"/>
    <lineage>
        <taxon>Eukaryota</taxon>
        <taxon>Viridiplantae</taxon>
        <taxon>Streptophyta</taxon>
        <taxon>Embryophyta</taxon>
        <taxon>Tracheophyta</taxon>
        <taxon>Spermatophyta</taxon>
        <taxon>Magnoliopsida</taxon>
        <taxon>eudicotyledons</taxon>
        <taxon>Gunneridae</taxon>
        <taxon>Pentapetalae</taxon>
        <taxon>rosids</taxon>
        <taxon>malvids</taxon>
        <taxon>Brassicales</taxon>
        <taxon>Brassicaceae</taxon>
        <taxon>Brassiceae</taxon>
        <taxon>Brassica</taxon>
    </lineage>
</organism>
<name>A0A0D3BI51_BRAOL</name>
<reference evidence="4 5" key="1">
    <citation type="journal article" date="2014" name="Genome Biol.">
        <title>Transcriptome and methylome profiling reveals relics of genome dominance in the mesopolyploid Brassica oleracea.</title>
        <authorList>
            <person name="Parkin I.A."/>
            <person name="Koh C."/>
            <person name="Tang H."/>
            <person name="Robinson S.J."/>
            <person name="Kagale S."/>
            <person name="Clarke W.E."/>
            <person name="Town C.D."/>
            <person name="Nixon J."/>
            <person name="Krishnakumar V."/>
            <person name="Bidwell S.L."/>
            <person name="Denoeud F."/>
            <person name="Belcram H."/>
            <person name="Links M.G."/>
            <person name="Just J."/>
            <person name="Clarke C."/>
            <person name="Bender T."/>
            <person name="Huebert T."/>
            <person name="Mason A.S."/>
            <person name="Pires J.C."/>
            <person name="Barker G."/>
            <person name="Moore J."/>
            <person name="Walley P.G."/>
            <person name="Manoli S."/>
            <person name="Batley J."/>
            <person name="Edwards D."/>
            <person name="Nelson M.N."/>
            <person name="Wang X."/>
            <person name="Paterson A.H."/>
            <person name="King G."/>
            <person name="Bancroft I."/>
            <person name="Chalhoub B."/>
            <person name="Sharpe A.G."/>
        </authorList>
    </citation>
    <scope>NUCLEOTIDE SEQUENCE</scope>
    <source>
        <strain evidence="4 5">cv. TO1000</strain>
    </source>
</reference>
<evidence type="ECO:0000313" key="4">
    <source>
        <dbReference type="EnsemblPlants" id="Bo3g138640.1"/>
    </source>
</evidence>
<dbReference type="GO" id="GO:0006633">
    <property type="term" value="P:fatty acid biosynthetic process"/>
    <property type="evidence" value="ECO:0007669"/>
    <property type="project" value="InterPro"/>
</dbReference>
<keyword evidence="1" id="KW-0808">Transferase</keyword>